<feature type="domain" description="Thioredoxin" evidence="5">
    <location>
        <begin position="298"/>
        <end position="442"/>
    </location>
</feature>
<evidence type="ECO:0000256" key="1">
    <source>
        <dbReference type="ARBA" id="ARBA00004196"/>
    </source>
</evidence>
<dbReference type="InterPro" id="IPR050553">
    <property type="entry name" value="Thioredoxin_ResA/DsbE_sf"/>
</dbReference>
<sequence>ICVLLLSCCAKKIGEVQINLDPNGRTDTIYVSELITENPVAELYPTSLTETAPINSPRVAKIYSKGEEFSYLIILAPDKDLNINIKPDSSLTTDSTSDSLVNYLWKSNLDFIDRNSALIFRSENMDSIPLIFEDFEEKREREINKFNDEFGPRVADLLSYQNQARIYAFLFWLGRVSKELEPENSYFDFIERIPGPTEALKSLPDIYLYKYEIEYLRKHRYLEDVPSFLRFIEDSTANDDLTDFLKAVYIRNLIEIPSYWQKHEKLFNTEVLTEVLESEKGNRYHHLIEKPSSSFYASQNGKEAYAFDAIDSSGGKFDFSETNGKVVFMDVWATWCGPCIKQRPRVVEFAKKYRDNDKVRIMMVSVDSSKDKWLSFLQKEKDNEGTDLFIEDGMHSEFGDGYNIKSIPRYILIGRDGKIIDANINEPSLATEDAIENAIGEN</sequence>
<dbReference type="PROSITE" id="PS51352">
    <property type="entry name" value="THIOREDOXIN_2"/>
    <property type="match status" value="1"/>
</dbReference>
<organism evidence="6">
    <name type="scientific">marine sediment metagenome</name>
    <dbReference type="NCBI Taxonomy" id="412755"/>
    <lineage>
        <taxon>unclassified sequences</taxon>
        <taxon>metagenomes</taxon>
        <taxon>ecological metagenomes</taxon>
    </lineage>
</organism>
<dbReference type="InterPro" id="IPR013766">
    <property type="entry name" value="Thioredoxin_domain"/>
</dbReference>
<feature type="non-terminal residue" evidence="6">
    <location>
        <position position="1"/>
    </location>
</feature>
<comment type="caution">
    <text evidence="6">The sequence shown here is derived from an EMBL/GenBank/DDBJ whole genome shotgun (WGS) entry which is preliminary data.</text>
</comment>
<dbReference type="Gene3D" id="3.40.30.10">
    <property type="entry name" value="Glutaredoxin"/>
    <property type="match status" value="1"/>
</dbReference>
<evidence type="ECO:0000259" key="5">
    <source>
        <dbReference type="PROSITE" id="PS51352"/>
    </source>
</evidence>
<reference evidence="6" key="1">
    <citation type="journal article" date="2015" name="Nature">
        <title>Complex archaea that bridge the gap between prokaryotes and eukaryotes.</title>
        <authorList>
            <person name="Spang A."/>
            <person name="Saw J.H."/>
            <person name="Jorgensen S.L."/>
            <person name="Zaremba-Niedzwiedzka K."/>
            <person name="Martijn J."/>
            <person name="Lind A.E."/>
            <person name="van Eijk R."/>
            <person name="Schleper C."/>
            <person name="Guy L."/>
            <person name="Ettema T.J."/>
        </authorList>
    </citation>
    <scope>NUCLEOTIDE SEQUENCE</scope>
</reference>
<dbReference type="PANTHER" id="PTHR42852">
    <property type="entry name" value="THIOL:DISULFIDE INTERCHANGE PROTEIN DSBE"/>
    <property type="match status" value="1"/>
</dbReference>
<dbReference type="EMBL" id="LAZR01006054">
    <property type="protein sequence ID" value="KKM95095.1"/>
    <property type="molecule type" value="Genomic_DNA"/>
</dbReference>
<accession>A0A0F9P1U8</accession>
<comment type="subcellular location">
    <subcellularLocation>
        <location evidence="1">Cell envelope</location>
    </subcellularLocation>
</comment>
<name>A0A0F9P1U8_9ZZZZ</name>
<dbReference type="GO" id="GO:0017004">
    <property type="term" value="P:cytochrome complex assembly"/>
    <property type="evidence" value="ECO:0007669"/>
    <property type="project" value="UniProtKB-KW"/>
</dbReference>
<dbReference type="InterPro" id="IPR013740">
    <property type="entry name" value="Redoxin"/>
</dbReference>
<evidence type="ECO:0000256" key="4">
    <source>
        <dbReference type="ARBA" id="ARBA00023284"/>
    </source>
</evidence>
<proteinExistence type="predicted"/>
<evidence type="ECO:0000313" key="6">
    <source>
        <dbReference type="EMBL" id="KKM95095.1"/>
    </source>
</evidence>
<keyword evidence="4" id="KW-0676">Redox-active center</keyword>
<keyword evidence="3" id="KW-1015">Disulfide bond</keyword>
<dbReference type="PANTHER" id="PTHR42852:SF6">
    <property type="entry name" value="THIOL:DISULFIDE INTERCHANGE PROTEIN DSBE"/>
    <property type="match status" value="1"/>
</dbReference>
<dbReference type="InterPro" id="IPR036249">
    <property type="entry name" value="Thioredoxin-like_sf"/>
</dbReference>
<keyword evidence="2" id="KW-0201">Cytochrome c-type biogenesis</keyword>
<gene>
    <name evidence="6" type="ORF">LCGC14_1191720</name>
</gene>
<protein>
    <recommendedName>
        <fullName evidence="5">Thioredoxin domain-containing protein</fullName>
    </recommendedName>
</protein>
<dbReference type="AlphaFoldDB" id="A0A0F9P1U8"/>
<dbReference type="CDD" id="cd02966">
    <property type="entry name" value="TlpA_like_family"/>
    <property type="match status" value="1"/>
</dbReference>
<dbReference type="GO" id="GO:0030313">
    <property type="term" value="C:cell envelope"/>
    <property type="evidence" value="ECO:0007669"/>
    <property type="project" value="UniProtKB-SubCell"/>
</dbReference>
<evidence type="ECO:0000256" key="3">
    <source>
        <dbReference type="ARBA" id="ARBA00023157"/>
    </source>
</evidence>
<evidence type="ECO:0000256" key="2">
    <source>
        <dbReference type="ARBA" id="ARBA00022748"/>
    </source>
</evidence>
<dbReference type="SUPFAM" id="SSF52833">
    <property type="entry name" value="Thioredoxin-like"/>
    <property type="match status" value="1"/>
</dbReference>
<dbReference type="Pfam" id="PF08534">
    <property type="entry name" value="Redoxin"/>
    <property type="match status" value="1"/>
</dbReference>